<keyword evidence="3" id="KW-1185">Reference proteome</keyword>
<sequence>MSLFVTELRRLGKRRVTRLMLVLLVVGLATVATAFSFSSEKLSPATVAAAEAKANNNYQNSVKEWQRSVSECEAAAARGDNTEERYGPNCGKDYQPQPDMFEANWYLPYQFDFRAEFPMFIAVFAASVALFGFIVGASFVGAEWNTGGMMNLLLWRPKRLTVLGTKLAALLTTVLGLTVVLGALWTAAFWLIASQRGSTAKMTAGVWRSIGLDGLRALAMTLLVAAIGFALASLGRHTAMALGAAVGIFAVSEIGIRIAVAVLGVQFGDRYVLSTYAQSWFLKQAELFDYHTCQFSQGACEPATYMVTWQQSAVVFGVALVGAVAAAFWTMRRRDIS</sequence>
<keyword evidence="1" id="KW-0472">Membrane</keyword>
<evidence type="ECO:0000256" key="1">
    <source>
        <dbReference type="SAM" id="Phobius"/>
    </source>
</evidence>
<dbReference type="Pfam" id="PF12679">
    <property type="entry name" value="ABC2_membrane_2"/>
    <property type="match status" value="1"/>
</dbReference>
<keyword evidence="1" id="KW-0812">Transmembrane</keyword>
<dbReference type="GO" id="GO:0005886">
    <property type="term" value="C:plasma membrane"/>
    <property type="evidence" value="ECO:0007669"/>
    <property type="project" value="UniProtKB-SubCell"/>
</dbReference>
<dbReference type="GO" id="GO:0140359">
    <property type="term" value="F:ABC-type transporter activity"/>
    <property type="evidence" value="ECO:0007669"/>
    <property type="project" value="InterPro"/>
</dbReference>
<keyword evidence="1" id="KW-1133">Transmembrane helix</keyword>
<dbReference type="Proteomes" id="UP000198551">
    <property type="component" value="Unassembled WGS sequence"/>
</dbReference>
<dbReference type="AlphaFoldDB" id="A0A1C4YY27"/>
<feature type="transmembrane region" description="Helical" evidence="1">
    <location>
        <begin position="214"/>
        <end position="234"/>
    </location>
</feature>
<organism evidence="2 3">
    <name type="scientific">Micromonospora marina</name>
    <dbReference type="NCBI Taxonomy" id="307120"/>
    <lineage>
        <taxon>Bacteria</taxon>
        <taxon>Bacillati</taxon>
        <taxon>Actinomycetota</taxon>
        <taxon>Actinomycetes</taxon>
        <taxon>Micromonosporales</taxon>
        <taxon>Micromonosporaceae</taxon>
        <taxon>Micromonospora</taxon>
    </lineage>
</organism>
<dbReference type="RefSeq" id="WP_091047194.1">
    <property type="nucleotide sequence ID" value="NZ_FMCV01000013.1"/>
</dbReference>
<dbReference type="PANTHER" id="PTHR37305">
    <property type="entry name" value="INTEGRAL MEMBRANE PROTEIN-RELATED"/>
    <property type="match status" value="1"/>
</dbReference>
<reference evidence="3" key="1">
    <citation type="submission" date="2016-06" db="EMBL/GenBank/DDBJ databases">
        <authorList>
            <person name="Varghese N."/>
        </authorList>
    </citation>
    <scope>NUCLEOTIDE SEQUENCE [LARGE SCALE GENOMIC DNA]</scope>
    <source>
        <strain evidence="3">DSM 45555</strain>
    </source>
</reference>
<feature type="transmembrane region" description="Helical" evidence="1">
    <location>
        <begin position="241"/>
        <end position="265"/>
    </location>
</feature>
<evidence type="ECO:0000313" key="3">
    <source>
        <dbReference type="Proteomes" id="UP000198551"/>
    </source>
</evidence>
<accession>A0A1C4YY27</accession>
<protein>
    <submittedName>
        <fullName evidence="2">ABC-2 family transporter protein</fullName>
    </submittedName>
</protein>
<name>A0A1C4YY27_9ACTN</name>
<feature type="transmembrane region" description="Helical" evidence="1">
    <location>
        <begin position="167"/>
        <end position="194"/>
    </location>
</feature>
<dbReference type="EMBL" id="FMCV01000013">
    <property type="protein sequence ID" value="SCF25598.1"/>
    <property type="molecule type" value="Genomic_DNA"/>
</dbReference>
<proteinExistence type="predicted"/>
<gene>
    <name evidence="2" type="ORF">GA0070215_11391</name>
</gene>
<feature type="transmembrane region" description="Helical" evidence="1">
    <location>
        <begin position="313"/>
        <end position="331"/>
    </location>
</feature>
<feature type="transmembrane region" description="Helical" evidence="1">
    <location>
        <begin position="117"/>
        <end position="146"/>
    </location>
</feature>
<evidence type="ECO:0000313" key="2">
    <source>
        <dbReference type="EMBL" id="SCF25598.1"/>
    </source>
</evidence>
<dbReference type="PANTHER" id="PTHR37305:SF1">
    <property type="entry name" value="MEMBRANE PROTEIN"/>
    <property type="match status" value="1"/>
</dbReference>